<accession>A0ABT0XZ30</accession>
<dbReference type="SUPFAM" id="SSF88659">
    <property type="entry name" value="Sigma3 and sigma4 domains of RNA polymerase sigma factors"/>
    <property type="match status" value="1"/>
</dbReference>
<evidence type="ECO:0000259" key="5">
    <source>
        <dbReference type="Pfam" id="PF08281"/>
    </source>
</evidence>
<evidence type="ECO:0000256" key="1">
    <source>
        <dbReference type="ARBA" id="ARBA00010641"/>
    </source>
</evidence>
<comment type="similarity">
    <text evidence="1">Belongs to the sigma-70 factor family. ECF subfamily.</text>
</comment>
<sequence length="72" mass="8171">MPTTTQRPPADLLLRSLSPHHRKILVATYFRRRTTREAARLLGLTPEAAKSDLYHAMRDLSDKLRRATAAGM</sequence>
<dbReference type="RefSeq" id="WP_251798754.1">
    <property type="nucleotide sequence ID" value="NZ_JAMQOL010000017.1"/>
</dbReference>
<dbReference type="Pfam" id="PF08281">
    <property type="entry name" value="Sigma70_r4_2"/>
    <property type="match status" value="1"/>
</dbReference>
<reference evidence="6 7" key="1">
    <citation type="submission" date="2022-06" db="EMBL/GenBank/DDBJ databases">
        <title>Actinoplanes abujensis sp. nov., isolated from Nigerian arid soil.</title>
        <authorList>
            <person name="Ding P."/>
        </authorList>
    </citation>
    <scope>NUCLEOTIDE SEQUENCE [LARGE SCALE GENOMIC DNA]</scope>
    <source>
        <strain evidence="7">TRM88002</strain>
    </source>
</reference>
<dbReference type="EMBL" id="JAMQOL010000017">
    <property type="protein sequence ID" value="MCM4078860.1"/>
    <property type="molecule type" value="Genomic_DNA"/>
</dbReference>
<keyword evidence="2" id="KW-0805">Transcription regulation</keyword>
<evidence type="ECO:0000256" key="2">
    <source>
        <dbReference type="ARBA" id="ARBA00023015"/>
    </source>
</evidence>
<comment type="caution">
    <text evidence="6">The sequence shown here is derived from an EMBL/GenBank/DDBJ whole genome shotgun (WGS) entry which is preliminary data.</text>
</comment>
<evidence type="ECO:0000256" key="3">
    <source>
        <dbReference type="ARBA" id="ARBA00023082"/>
    </source>
</evidence>
<organism evidence="6 7">
    <name type="scientific">Paractinoplanes hotanensis</name>
    <dbReference type="NCBI Taxonomy" id="2906497"/>
    <lineage>
        <taxon>Bacteria</taxon>
        <taxon>Bacillati</taxon>
        <taxon>Actinomycetota</taxon>
        <taxon>Actinomycetes</taxon>
        <taxon>Micromonosporales</taxon>
        <taxon>Micromonosporaceae</taxon>
        <taxon>Paractinoplanes</taxon>
    </lineage>
</organism>
<keyword evidence="3" id="KW-0731">Sigma factor</keyword>
<dbReference type="Proteomes" id="UP001523216">
    <property type="component" value="Unassembled WGS sequence"/>
</dbReference>
<keyword evidence="7" id="KW-1185">Reference proteome</keyword>
<evidence type="ECO:0000256" key="4">
    <source>
        <dbReference type="ARBA" id="ARBA00023163"/>
    </source>
</evidence>
<dbReference type="InterPro" id="IPR036388">
    <property type="entry name" value="WH-like_DNA-bd_sf"/>
</dbReference>
<dbReference type="Gene3D" id="1.10.10.10">
    <property type="entry name" value="Winged helix-like DNA-binding domain superfamily/Winged helix DNA-binding domain"/>
    <property type="match status" value="1"/>
</dbReference>
<proteinExistence type="inferred from homology"/>
<gene>
    <name evidence="6" type="ORF">LXN57_14910</name>
</gene>
<evidence type="ECO:0000313" key="7">
    <source>
        <dbReference type="Proteomes" id="UP001523216"/>
    </source>
</evidence>
<name>A0ABT0XZ30_9ACTN</name>
<evidence type="ECO:0000313" key="6">
    <source>
        <dbReference type="EMBL" id="MCM4078860.1"/>
    </source>
</evidence>
<dbReference type="InterPro" id="IPR013324">
    <property type="entry name" value="RNA_pol_sigma_r3/r4-like"/>
</dbReference>
<feature type="domain" description="RNA polymerase sigma factor 70 region 4 type 2" evidence="5">
    <location>
        <begin position="12"/>
        <end position="60"/>
    </location>
</feature>
<dbReference type="InterPro" id="IPR013249">
    <property type="entry name" value="RNA_pol_sigma70_r4_t2"/>
</dbReference>
<protein>
    <recommendedName>
        <fullName evidence="5">RNA polymerase sigma factor 70 region 4 type 2 domain-containing protein</fullName>
    </recommendedName>
</protein>
<keyword evidence="4" id="KW-0804">Transcription</keyword>